<keyword evidence="3" id="KW-1185">Reference proteome</keyword>
<dbReference type="EMBL" id="JH669618">
    <property type="protein sequence ID" value="KAG6465629.1"/>
    <property type="molecule type" value="Genomic_DNA"/>
</dbReference>
<proteinExistence type="predicted"/>
<dbReference type="AlphaFoldDB" id="A0A921ZYH9"/>
<evidence type="ECO:0000259" key="1">
    <source>
        <dbReference type="PROSITE" id="PS51969"/>
    </source>
</evidence>
<protein>
    <recommendedName>
        <fullName evidence="1">CBM39 domain-containing protein</fullName>
    </recommendedName>
</protein>
<evidence type="ECO:0000313" key="2">
    <source>
        <dbReference type="EMBL" id="KAG6465629.1"/>
    </source>
</evidence>
<accession>A0A921ZYH9</accession>
<sequence>MEGLEAGHWSRDITKAKNGRWIFRDRNAKLKIGDKIYFWTYILKDGLGYRQDNGEWTVT</sequence>
<name>A0A921ZYH9_MANSE</name>
<dbReference type="InterPro" id="IPR031756">
    <property type="entry name" value="BGBP_N"/>
</dbReference>
<gene>
    <name evidence="2" type="ORF">O3G_MSEX015279</name>
</gene>
<feature type="domain" description="CBM39" evidence="1">
    <location>
        <begin position="1"/>
        <end position="59"/>
    </location>
</feature>
<dbReference type="Proteomes" id="UP000791440">
    <property type="component" value="Unassembled WGS sequence"/>
</dbReference>
<feature type="non-terminal residue" evidence="2">
    <location>
        <position position="59"/>
    </location>
</feature>
<reference evidence="2" key="2">
    <citation type="submission" date="2020-12" db="EMBL/GenBank/DDBJ databases">
        <authorList>
            <person name="Kanost M."/>
        </authorList>
    </citation>
    <scope>NUCLEOTIDE SEQUENCE</scope>
</reference>
<reference evidence="2" key="1">
    <citation type="journal article" date="2016" name="Insect Biochem. Mol. Biol.">
        <title>Multifaceted biological insights from a draft genome sequence of the tobacco hornworm moth, Manduca sexta.</title>
        <authorList>
            <person name="Kanost M.R."/>
            <person name="Arrese E.L."/>
            <person name="Cao X."/>
            <person name="Chen Y.R."/>
            <person name="Chellapilla S."/>
            <person name="Goldsmith M.R."/>
            <person name="Grosse-Wilde E."/>
            <person name="Heckel D.G."/>
            <person name="Herndon N."/>
            <person name="Jiang H."/>
            <person name="Papanicolaou A."/>
            <person name="Qu J."/>
            <person name="Soulages J.L."/>
            <person name="Vogel H."/>
            <person name="Walters J."/>
            <person name="Waterhouse R.M."/>
            <person name="Ahn S.J."/>
            <person name="Almeida F.C."/>
            <person name="An C."/>
            <person name="Aqrawi P."/>
            <person name="Bretschneider A."/>
            <person name="Bryant W.B."/>
            <person name="Bucks S."/>
            <person name="Chao H."/>
            <person name="Chevignon G."/>
            <person name="Christen J.M."/>
            <person name="Clarke D.F."/>
            <person name="Dittmer N.T."/>
            <person name="Ferguson L.C.F."/>
            <person name="Garavelou S."/>
            <person name="Gordon K.H.J."/>
            <person name="Gunaratna R.T."/>
            <person name="Han Y."/>
            <person name="Hauser F."/>
            <person name="He Y."/>
            <person name="Heidel-Fischer H."/>
            <person name="Hirsh A."/>
            <person name="Hu Y."/>
            <person name="Jiang H."/>
            <person name="Kalra D."/>
            <person name="Klinner C."/>
            <person name="Konig C."/>
            <person name="Kovar C."/>
            <person name="Kroll A.R."/>
            <person name="Kuwar S.S."/>
            <person name="Lee S.L."/>
            <person name="Lehman R."/>
            <person name="Li K."/>
            <person name="Li Z."/>
            <person name="Liang H."/>
            <person name="Lovelace S."/>
            <person name="Lu Z."/>
            <person name="Mansfield J.H."/>
            <person name="McCulloch K.J."/>
            <person name="Mathew T."/>
            <person name="Morton B."/>
            <person name="Muzny D.M."/>
            <person name="Neunemann D."/>
            <person name="Ongeri F."/>
            <person name="Pauchet Y."/>
            <person name="Pu L.L."/>
            <person name="Pyrousis I."/>
            <person name="Rao X.J."/>
            <person name="Redding A."/>
            <person name="Roesel C."/>
            <person name="Sanchez-Gracia A."/>
            <person name="Schaack S."/>
            <person name="Shukla A."/>
            <person name="Tetreau G."/>
            <person name="Wang Y."/>
            <person name="Xiong G.H."/>
            <person name="Traut W."/>
            <person name="Walsh T.K."/>
            <person name="Worley K.C."/>
            <person name="Wu D."/>
            <person name="Wu W."/>
            <person name="Wu Y.Q."/>
            <person name="Zhang X."/>
            <person name="Zou Z."/>
            <person name="Zucker H."/>
            <person name="Briscoe A.D."/>
            <person name="Burmester T."/>
            <person name="Clem R.J."/>
            <person name="Feyereisen R."/>
            <person name="Grimmelikhuijzen C.J.P."/>
            <person name="Hamodrakas S.J."/>
            <person name="Hansson B.S."/>
            <person name="Huguet E."/>
            <person name="Jermiin L.S."/>
            <person name="Lan Q."/>
            <person name="Lehman H.K."/>
            <person name="Lorenzen M."/>
            <person name="Merzendorfer H."/>
            <person name="Michalopoulos I."/>
            <person name="Morton D.B."/>
            <person name="Muthukrishnan S."/>
            <person name="Oakeshott J.G."/>
            <person name="Palmer W."/>
            <person name="Park Y."/>
            <person name="Passarelli A.L."/>
            <person name="Rozas J."/>
            <person name="Schwartz L.M."/>
            <person name="Smith W."/>
            <person name="Southgate A."/>
            <person name="Vilcinskas A."/>
            <person name="Vogt R."/>
            <person name="Wang P."/>
            <person name="Werren J."/>
            <person name="Yu X.Q."/>
            <person name="Zhou J.J."/>
            <person name="Brown S.J."/>
            <person name="Scherer S.E."/>
            <person name="Richards S."/>
            <person name="Blissard G.W."/>
        </authorList>
    </citation>
    <scope>NUCLEOTIDE SEQUENCE</scope>
</reference>
<organism evidence="2 3">
    <name type="scientific">Manduca sexta</name>
    <name type="common">Tobacco hawkmoth</name>
    <name type="synonym">Tobacco hornworm</name>
    <dbReference type="NCBI Taxonomy" id="7130"/>
    <lineage>
        <taxon>Eukaryota</taxon>
        <taxon>Metazoa</taxon>
        <taxon>Ecdysozoa</taxon>
        <taxon>Arthropoda</taxon>
        <taxon>Hexapoda</taxon>
        <taxon>Insecta</taxon>
        <taxon>Pterygota</taxon>
        <taxon>Neoptera</taxon>
        <taxon>Endopterygota</taxon>
        <taxon>Lepidoptera</taxon>
        <taxon>Glossata</taxon>
        <taxon>Ditrysia</taxon>
        <taxon>Bombycoidea</taxon>
        <taxon>Sphingidae</taxon>
        <taxon>Sphinginae</taxon>
        <taxon>Sphingini</taxon>
        <taxon>Manduca</taxon>
    </lineage>
</organism>
<dbReference type="GO" id="GO:0030246">
    <property type="term" value="F:carbohydrate binding"/>
    <property type="evidence" value="ECO:0007669"/>
    <property type="project" value="InterPro"/>
</dbReference>
<dbReference type="PROSITE" id="PS51969">
    <property type="entry name" value="CBM39"/>
    <property type="match status" value="1"/>
</dbReference>
<comment type="caution">
    <text evidence="2">The sequence shown here is derived from an EMBL/GenBank/DDBJ whole genome shotgun (WGS) entry which is preliminary data.</text>
</comment>
<dbReference type="Pfam" id="PF15886">
    <property type="entry name" value="CBM39"/>
    <property type="match status" value="1"/>
</dbReference>
<evidence type="ECO:0000313" key="3">
    <source>
        <dbReference type="Proteomes" id="UP000791440"/>
    </source>
</evidence>